<dbReference type="PROSITE" id="PS00018">
    <property type="entry name" value="EF_HAND_1"/>
    <property type="match status" value="1"/>
</dbReference>
<evidence type="ECO:0000256" key="1">
    <source>
        <dbReference type="ARBA" id="ARBA00005253"/>
    </source>
</evidence>
<name>A0A7S3Z9K5_9EUKA</name>
<dbReference type="InterPro" id="IPR002048">
    <property type="entry name" value="EF_hand_dom"/>
</dbReference>
<dbReference type="Pfam" id="PF13499">
    <property type="entry name" value="EF-hand_7"/>
    <property type="match status" value="1"/>
</dbReference>
<dbReference type="InterPro" id="IPR050230">
    <property type="entry name" value="CALM/Myosin/TropC-like"/>
</dbReference>
<evidence type="ECO:0000256" key="2">
    <source>
        <dbReference type="ARBA" id="ARBA00020786"/>
    </source>
</evidence>
<dbReference type="SMART" id="SM00054">
    <property type="entry name" value="EFh"/>
    <property type="match status" value="4"/>
</dbReference>
<dbReference type="AlphaFoldDB" id="A0A7S3Z9K5"/>
<dbReference type="EMBL" id="HBIV01039699">
    <property type="protein sequence ID" value="CAE0676407.1"/>
    <property type="molecule type" value="Transcribed_RNA"/>
</dbReference>
<dbReference type="PANTHER" id="PTHR23048:SF0">
    <property type="entry name" value="CALMODULIN LIKE 3"/>
    <property type="match status" value="1"/>
</dbReference>
<evidence type="ECO:0000313" key="6">
    <source>
        <dbReference type="EMBL" id="CAE0676407.1"/>
    </source>
</evidence>
<keyword evidence="4" id="KW-0106">Calcium</keyword>
<accession>A0A7S3Z9K5</accession>
<dbReference type="SUPFAM" id="SSF47473">
    <property type="entry name" value="EF-hand"/>
    <property type="match status" value="1"/>
</dbReference>
<dbReference type="GO" id="GO:0016460">
    <property type="term" value="C:myosin II complex"/>
    <property type="evidence" value="ECO:0007669"/>
    <property type="project" value="TreeGrafter"/>
</dbReference>
<feature type="domain" description="EF-hand" evidence="5">
    <location>
        <begin position="137"/>
        <end position="169"/>
    </location>
</feature>
<feature type="domain" description="EF-hand" evidence="5">
    <location>
        <begin position="27"/>
        <end position="62"/>
    </location>
</feature>
<dbReference type="Gene3D" id="1.10.238.10">
    <property type="entry name" value="EF-hand"/>
    <property type="match status" value="2"/>
</dbReference>
<dbReference type="PANTHER" id="PTHR23048">
    <property type="entry name" value="MYOSIN LIGHT CHAIN 1, 3"/>
    <property type="match status" value="1"/>
</dbReference>
<dbReference type="InterPro" id="IPR039508">
    <property type="entry name" value="KASH5_EF-hand-like_dom"/>
</dbReference>
<organism evidence="6">
    <name type="scientific">Lotharella globosa</name>
    <dbReference type="NCBI Taxonomy" id="91324"/>
    <lineage>
        <taxon>Eukaryota</taxon>
        <taxon>Sar</taxon>
        <taxon>Rhizaria</taxon>
        <taxon>Cercozoa</taxon>
        <taxon>Chlorarachniophyceae</taxon>
        <taxon>Lotharella</taxon>
    </lineage>
</organism>
<feature type="domain" description="EF-hand" evidence="5">
    <location>
        <begin position="63"/>
        <end position="98"/>
    </location>
</feature>
<evidence type="ECO:0000256" key="4">
    <source>
        <dbReference type="ARBA" id="ARBA00022837"/>
    </source>
</evidence>
<keyword evidence="3" id="KW-0677">Repeat</keyword>
<dbReference type="GO" id="GO:0005509">
    <property type="term" value="F:calcium ion binding"/>
    <property type="evidence" value="ECO:0007669"/>
    <property type="project" value="InterPro"/>
</dbReference>
<dbReference type="Pfam" id="PF14658">
    <property type="entry name" value="EF-hand_9"/>
    <property type="match status" value="1"/>
</dbReference>
<reference evidence="6" key="1">
    <citation type="submission" date="2021-01" db="EMBL/GenBank/DDBJ databases">
        <authorList>
            <person name="Corre E."/>
            <person name="Pelletier E."/>
            <person name="Niang G."/>
            <person name="Scheremetjew M."/>
            <person name="Finn R."/>
            <person name="Kale V."/>
            <person name="Holt S."/>
            <person name="Cochrane G."/>
            <person name="Meng A."/>
            <person name="Brown T."/>
            <person name="Cohen L."/>
        </authorList>
    </citation>
    <scope>NUCLEOTIDE SEQUENCE</scope>
    <source>
        <strain evidence="6">CCCM811</strain>
    </source>
</reference>
<dbReference type="InterPro" id="IPR011992">
    <property type="entry name" value="EF-hand-dom_pair"/>
</dbReference>
<dbReference type="PROSITE" id="PS50222">
    <property type="entry name" value="EF_HAND_2"/>
    <property type="match status" value="4"/>
</dbReference>
<dbReference type="InterPro" id="IPR018247">
    <property type="entry name" value="EF_Hand_1_Ca_BS"/>
</dbReference>
<comment type="similarity">
    <text evidence="1">Belongs to the centrin family.</text>
</comment>
<protein>
    <recommendedName>
        <fullName evidence="2">Calmodulin</fullName>
    </recommendedName>
</protein>
<feature type="domain" description="EF-hand" evidence="5">
    <location>
        <begin position="101"/>
        <end position="136"/>
    </location>
</feature>
<proteinExistence type="inferred from homology"/>
<sequence>MSTRKRHRCCEHSNGETDDHLENFTEQQILELKEAFSLFDKKGTGHVTRKDLATVMRSLGQRPSEAELEEIVLACDPSGRGDITFDNFLDMMVRKLQNDDDGGADIERVFQIFDKDGDGYICYDDLSGVMKDLGEELTDKEIRDMMSQAGTKHEGKIDFDEFVILMMSL</sequence>
<evidence type="ECO:0000259" key="5">
    <source>
        <dbReference type="PROSITE" id="PS50222"/>
    </source>
</evidence>
<dbReference type="CDD" id="cd00051">
    <property type="entry name" value="EFh"/>
    <property type="match status" value="2"/>
</dbReference>
<evidence type="ECO:0000256" key="3">
    <source>
        <dbReference type="ARBA" id="ARBA00022737"/>
    </source>
</evidence>
<gene>
    <name evidence="6" type="ORF">LGLO00237_LOCUS28185</name>
</gene>
<dbReference type="FunFam" id="1.10.238.10:FF:000178">
    <property type="entry name" value="Calmodulin-2 A"/>
    <property type="match status" value="1"/>
</dbReference>